<dbReference type="Proteomes" id="UP000282971">
    <property type="component" value="Unassembled WGS sequence"/>
</dbReference>
<dbReference type="OrthoDB" id="7433294at2"/>
<name>A0A437LYG5_9SPHN</name>
<dbReference type="RefSeq" id="WP_127745685.1">
    <property type="nucleotide sequence ID" value="NZ_SACN01000003.1"/>
</dbReference>
<comment type="caution">
    <text evidence="1">The sequence shown here is derived from an EMBL/GenBank/DDBJ whole genome shotgun (WGS) entry which is preliminary data.</text>
</comment>
<accession>A0A437LYG5</accession>
<keyword evidence="2" id="KW-1185">Reference proteome</keyword>
<evidence type="ECO:0000313" key="2">
    <source>
        <dbReference type="Proteomes" id="UP000282971"/>
    </source>
</evidence>
<dbReference type="AlphaFoldDB" id="A0A437LYG5"/>
<organism evidence="1 2">
    <name type="scientific">Sphingomonas crocodyli</name>
    <dbReference type="NCBI Taxonomy" id="1979270"/>
    <lineage>
        <taxon>Bacteria</taxon>
        <taxon>Pseudomonadati</taxon>
        <taxon>Pseudomonadota</taxon>
        <taxon>Alphaproteobacteria</taxon>
        <taxon>Sphingomonadales</taxon>
        <taxon>Sphingomonadaceae</taxon>
        <taxon>Sphingomonas</taxon>
    </lineage>
</organism>
<protein>
    <submittedName>
        <fullName evidence="1">Uncharacterized protein</fullName>
    </submittedName>
</protein>
<reference evidence="1 2" key="1">
    <citation type="submission" date="2019-01" db="EMBL/GenBank/DDBJ databases">
        <authorList>
            <person name="Chen W.-M."/>
        </authorList>
    </citation>
    <scope>NUCLEOTIDE SEQUENCE [LARGE SCALE GENOMIC DNA]</scope>
    <source>
        <strain evidence="1 2">CCP-7</strain>
    </source>
</reference>
<proteinExistence type="predicted"/>
<evidence type="ECO:0000313" key="1">
    <source>
        <dbReference type="EMBL" id="RVT90427.1"/>
    </source>
</evidence>
<dbReference type="EMBL" id="SACN01000003">
    <property type="protein sequence ID" value="RVT90427.1"/>
    <property type="molecule type" value="Genomic_DNA"/>
</dbReference>
<sequence length="79" mass="8858">MPHYQLYRFSGLSIIDESDIEADSDQEAMALACLGLRGRTCDLEIWLGRRLVATLPRGRPPILDGPRRWCDNASMAKPA</sequence>
<gene>
    <name evidence="1" type="ORF">EOD43_19405</name>
</gene>